<accession>A0AAW0B6W9</accession>
<keyword evidence="2" id="KW-1185">Reference proteome</keyword>
<dbReference type="Proteomes" id="UP001362999">
    <property type="component" value="Unassembled WGS sequence"/>
</dbReference>
<reference evidence="1 2" key="1">
    <citation type="journal article" date="2024" name="J Genomics">
        <title>Draft genome sequencing and assembly of Favolaschia claudopus CIRM-BRFM 2984 isolated from oak limbs.</title>
        <authorList>
            <person name="Navarro D."/>
            <person name="Drula E."/>
            <person name="Chaduli D."/>
            <person name="Cazenave R."/>
            <person name="Ahrendt S."/>
            <person name="Wang J."/>
            <person name="Lipzen A."/>
            <person name="Daum C."/>
            <person name="Barry K."/>
            <person name="Grigoriev I.V."/>
            <person name="Favel A."/>
            <person name="Rosso M.N."/>
            <person name="Martin F."/>
        </authorList>
    </citation>
    <scope>NUCLEOTIDE SEQUENCE [LARGE SCALE GENOMIC DNA]</scope>
    <source>
        <strain evidence="1 2">CIRM-BRFM 2984</strain>
    </source>
</reference>
<evidence type="ECO:0000313" key="2">
    <source>
        <dbReference type="Proteomes" id="UP001362999"/>
    </source>
</evidence>
<organism evidence="1 2">
    <name type="scientific">Favolaschia claudopus</name>
    <dbReference type="NCBI Taxonomy" id="2862362"/>
    <lineage>
        <taxon>Eukaryota</taxon>
        <taxon>Fungi</taxon>
        <taxon>Dikarya</taxon>
        <taxon>Basidiomycota</taxon>
        <taxon>Agaricomycotina</taxon>
        <taxon>Agaricomycetes</taxon>
        <taxon>Agaricomycetidae</taxon>
        <taxon>Agaricales</taxon>
        <taxon>Marasmiineae</taxon>
        <taxon>Mycenaceae</taxon>
        <taxon>Favolaschia</taxon>
    </lineage>
</organism>
<evidence type="ECO:0000313" key="1">
    <source>
        <dbReference type="EMBL" id="KAK7021502.1"/>
    </source>
</evidence>
<sequence>MLHALAEHVLGPLFWHDISNAKKQDDRAAARLFSGAALKFHSENFSDQKGLSVYLFILGELVDAWQNRSIPHLDRIKMVLRARFFLMAWRSHIKAHPDHKLSTQFISRESYDIFLTLCDSLISLIIVYRQYFPTYPLLPWLHSTEVCEHLFGMLRQLKKDFNYTVLNFERKLRAMMLGAFGNLSPDEQANQTSAGYHHTYFTADDLDMAELLRYPTEGEIAEASDRAYAEAEQLLTHLGINADVVLKDYVDPVFDAITAPSRTLSHRSRPPQNFAELLALYQPAPFKSSKDEEVFEACELALVSESLDQSLKIANLPDSTEESLETLRDNIRIHLEPPKPLQTVPQTPAHMSVLSLVANQALNYPLMVSERLRHQTKSMAKAVRQRGRASVVMADRDTEPTLRETLLKRLAAAVPVSDTLNKTTGLDRFVRHTGSFNGPEAPGNTIKRAQNKSTVQAVAASKFVQLRATAFAGFQCFHENVYTANISDVNPLKPGHLLIALKQQPILTKWF</sequence>
<protein>
    <submittedName>
        <fullName evidence="1">Uncharacterized protein</fullName>
    </submittedName>
</protein>
<dbReference type="EMBL" id="JAWWNJ010000038">
    <property type="protein sequence ID" value="KAK7021502.1"/>
    <property type="molecule type" value="Genomic_DNA"/>
</dbReference>
<comment type="caution">
    <text evidence="1">The sequence shown here is derived from an EMBL/GenBank/DDBJ whole genome shotgun (WGS) entry which is preliminary data.</text>
</comment>
<proteinExistence type="predicted"/>
<name>A0AAW0B6W9_9AGAR</name>
<gene>
    <name evidence="1" type="ORF">R3P38DRAFT_2533635</name>
</gene>
<dbReference type="AlphaFoldDB" id="A0AAW0B6W9"/>